<dbReference type="AlphaFoldDB" id="A0AAU7LY41"/>
<name>A0AAU7LY41_9BURK</name>
<keyword evidence="1" id="KW-0614">Plasmid</keyword>
<organism evidence="1">
    <name type="scientific">Polaromonas hydrogenivorans</name>
    <dbReference type="NCBI Taxonomy" id="335476"/>
    <lineage>
        <taxon>Bacteria</taxon>
        <taxon>Pseudomonadati</taxon>
        <taxon>Pseudomonadota</taxon>
        <taxon>Betaproteobacteria</taxon>
        <taxon>Burkholderiales</taxon>
        <taxon>Comamonadaceae</taxon>
        <taxon>Polaromonas</taxon>
    </lineage>
</organism>
<evidence type="ECO:0000313" key="1">
    <source>
        <dbReference type="EMBL" id="XBP72378.1"/>
    </source>
</evidence>
<gene>
    <name evidence="1" type="ORF">ABLV49_21860</name>
</gene>
<dbReference type="EMBL" id="CP157676">
    <property type="protein sequence ID" value="XBP72378.1"/>
    <property type="molecule type" value="Genomic_DNA"/>
</dbReference>
<accession>A0AAU7LY41</accession>
<geneLocation type="plasmid" evidence="1">
    <name>p1</name>
</geneLocation>
<dbReference type="RefSeq" id="WP_349281900.1">
    <property type="nucleotide sequence ID" value="NZ_CBCSCU010000038.1"/>
</dbReference>
<proteinExistence type="predicted"/>
<protein>
    <submittedName>
        <fullName evidence="1">Uncharacterized protein</fullName>
    </submittedName>
</protein>
<sequence length="77" mass="8572">MENDIRLRYGSARPGVLEDTPIMVLHICEEQTAVATEDGSEPHSVLVRFIGSRRTAVDFFKHTPCLPGKYRSCHDGG</sequence>
<reference evidence="1" key="1">
    <citation type="submission" date="2024-05" db="EMBL/GenBank/DDBJ databases">
        <authorList>
            <person name="Bunk B."/>
            <person name="Swiderski J."/>
            <person name="Sproer C."/>
            <person name="Thiel V."/>
        </authorList>
    </citation>
    <scope>NUCLEOTIDE SEQUENCE</scope>
    <source>
        <strain evidence="1">DSM 17735</strain>
        <plasmid evidence="1">p1</plasmid>
    </source>
</reference>